<keyword evidence="2" id="KW-1133">Transmembrane helix</keyword>
<dbReference type="PANTHER" id="PTHR46401">
    <property type="entry name" value="GLYCOSYLTRANSFERASE WBBK-RELATED"/>
    <property type="match status" value="1"/>
</dbReference>
<protein>
    <submittedName>
        <fullName evidence="4">Glycosyltransferase</fullName>
    </submittedName>
</protein>
<keyword evidence="2" id="KW-0472">Membrane</keyword>
<evidence type="ECO:0000259" key="3">
    <source>
        <dbReference type="Pfam" id="PF00534"/>
    </source>
</evidence>
<feature type="domain" description="Glycosyl transferase family 1" evidence="3">
    <location>
        <begin position="194"/>
        <end position="332"/>
    </location>
</feature>
<dbReference type="AlphaFoldDB" id="A0AA92LS19"/>
<dbReference type="EMBL" id="CP069195">
    <property type="protein sequence ID" value="QRG82646.1"/>
    <property type="molecule type" value="Genomic_DNA"/>
</dbReference>
<evidence type="ECO:0000313" key="4">
    <source>
        <dbReference type="EMBL" id="QRG82646.1"/>
    </source>
</evidence>
<dbReference type="GO" id="GO:0009103">
    <property type="term" value="P:lipopolysaccharide biosynthetic process"/>
    <property type="evidence" value="ECO:0007669"/>
    <property type="project" value="TreeGrafter"/>
</dbReference>
<keyword evidence="1" id="KW-0808">Transferase</keyword>
<dbReference type="InterPro" id="IPR001296">
    <property type="entry name" value="Glyco_trans_1"/>
</dbReference>
<evidence type="ECO:0000256" key="2">
    <source>
        <dbReference type="SAM" id="Phobius"/>
    </source>
</evidence>
<evidence type="ECO:0000313" key="5">
    <source>
        <dbReference type="Proteomes" id="UP000596337"/>
    </source>
</evidence>
<dbReference type="Gene3D" id="3.40.50.2000">
    <property type="entry name" value="Glycogen Phosphorylase B"/>
    <property type="match status" value="2"/>
</dbReference>
<sequence length="372" mass="41964">MKNKRVLINATNLHVGGGVQVAASFIDELSKVRLHDQVELTVLCSSKVNENLSSTTDIGAFDSFKVIDIYGYKSPNKEVLSLFLGFHTVFTVFGPIYFQLDCNHHVCGFAQPWICFGNNKTFGLLPVKERLLSKLKFFLQKVYFRKADSLVVETISVKESLHNKSIYNKPIYVVDNCVSSTLPKLELVDAINEKREITLGFIGRPYAHKNLKILNEVSDLLEKISNTKYRFLFTLNEGEMKSLGFDTRENFSTLGALSIEECSRFYESIDGLIFPSLLECFSASPLEAMHFGKPVFCSNLDFVSSICKDNVFYFDPWDALSIANTVELGFSDLKVLNEKVEQAHEYVSGLPTAKDRSNSYISIILQKTIKDS</sequence>
<dbReference type="RefSeq" id="WP_203346724.1">
    <property type="nucleotide sequence ID" value="NZ_CP069195.1"/>
</dbReference>
<evidence type="ECO:0000256" key="1">
    <source>
        <dbReference type="ARBA" id="ARBA00022679"/>
    </source>
</evidence>
<gene>
    <name evidence="4" type="ORF">JOS67_13890</name>
</gene>
<dbReference type="SUPFAM" id="SSF53756">
    <property type="entry name" value="UDP-Glycosyltransferase/glycogen phosphorylase"/>
    <property type="match status" value="1"/>
</dbReference>
<reference evidence="4 5" key="1">
    <citation type="submission" date="2021-01" db="EMBL/GenBank/DDBJ databases">
        <title>Characterization of a novel blaVMB-2- harboring plasmid in Vibrio diabolicus.</title>
        <authorList>
            <person name="Liu M."/>
        </authorList>
    </citation>
    <scope>NUCLEOTIDE SEQUENCE [LARGE SCALE GENOMIC DNA]</scope>
    <source>
        <strain evidence="4 5">SLV18</strain>
    </source>
</reference>
<keyword evidence="2" id="KW-0812">Transmembrane</keyword>
<proteinExistence type="predicted"/>
<accession>A0AA92LS19</accession>
<organism evidence="4 5">
    <name type="scientific">Vibrio diabolicus</name>
    <dbReference type="NCBI Taxonomy" id="50719"/>
    <lineage>
        <taxon>Bacteria</taxon>
        <taxon>Pseudomonadati</taxon>
        <taxon>Pseudomonadota</taxon>
        <taxon>Gammaproteobacteria</taxon>
        <taxon>Vibrionales</taxon>
        <taxon>Vibrionaceae</taxon>
        <taxon>Vibrio</taxon>
        <taxon>Vibrio diabolicus subgroup</taxon>
    </lineage>
</organism>
<feature type="transmembrane region" description="Helical" evidence="2">
    <location>
        <begin position="79"/>
        <end position="98"/>
    </location>
</feature>
<dbReference type="Pfam" id="PF00534">
    <property type="entry name" value="Glycos_transf_1"/>
    <property type="match status" value="1"/>
</dbReference>
<dbReference type="PANTHER" id="PTHR46401:SF2">
    <property type="entry name" value="GLYCOSYLTRANSFERASE WBBK-RELATED"/>
    <property type="match status" value="1"/>
</dbReference>
<dbReference type="GO" id="GO:0016757">
    <property type="term" value="F:glycosyltransferase activity"/>
    <property type="evidence" value="ECO:0007669"/>
    <property type="project" value="InterPro"/>
</dbReference>
<dbReference type="Proteomes" id="UP000596337">
    <property type="component" value="Chromosome 1"/>
</dbReference>
<name>A0AA92LS19_9VIBR</name>